<keyword evidence="3" id="KW-1185">Reference proteome</keyword>
<reference evidence="2 3" key="1">
    <citation type="submission" date="2019-07" db="EMBL/GenBank/DDBJ databases">
        <title>Genomic Encyclopedia of Archaeal and Bacterial Type Strains, Phase II (KMG-II): from individual species to whole genera.</title>
        <authorList>
            <person name="Goeker M."/>
        </authorList>
    </citation>
    <scope>NUCLEOTIDE SEQUENCE [LARGE SCALE GENOMIC DNA]</scope>
    <source>
        <strain evidence="2 3">ATCC BAA-1854</strain>
    </source>
</reference>
<feature type="domain" description="CHAD" evidence="1">
    <location>
        <begin position="9"/>
        <end position="252"/>
    </location>
</feature>
<proteinExistence type="predicted"/>
<dbReference type="InterPro" id="IPR007899">
    <property type="entry name" value="CHAD_dom"/>
</dbReference>
<dbReference type="RefSeq" id="WP_144914992.1">
    <property type="nucleotide sequence ID" value="NZ_VLLI01000012.1"/>
</dbReference>
<dbReference type="PANTHER" id="PTHR39339">
    <property type="entry name" value="SLR1444 PROTEIN"/>
    <property type="match status" value="1"/>
</dbReference>
<evidence type="ECO:0000313" key="3">
    <source>
        <dbReference type="Proteomes" id="UP000317010"/>
    </source>
</evidence>
<sequence length="261" mass="30206">MKKKEEIKYLDKEWEEMDASLKLFLETGDQEALHKFRVQIKKIKAILSLIEGSSDEKGLLKQFKPVRKIFKSAGYVRDAHVHLQLSSKYGFENEEFENNQQKIIEEGTIELQNKSKKIISNIKSTRKELKKQLPSVSNESIVQYYKQQLEQIAVNFTVSGFTEDMHTNRKLIKILVYNHKFAGEALNSKLNFNKVYLDKLQEAIGKWHDNVLAAQLFSSPPLNDKPIVIRINRINAGVKRTITSLGNDFMKKATTFENENN</sequence>
<dbReference type="OrthoDB" id="773317at2"/>
<accession>A0A562TSW8</accession>
<dbReference type="Gene3D" id="1.40.20.10">
    <property type="entry name" value="CHAD domain"/>
    <property type="match status" value="1"/>
</dbReference>
<evidence type="ECO:0000313" key="2">
    <source>
        <dbReference type="EMBL" id="TWI96681.1"/>
    </source>
</evidence>
<dbReference type="PANTHER" id="PTHR39339:SF1">
    <property type="entry name" value="CHAD DOMAIN-CONTAINING PROTEIN"/>
    <property type="match status" value="1"/>
</dbReference>
<protein>
    <submittedName>
        <fullName evidence="2">CHAD domain-containing protein</fullName>
    </submittedName>
</protein>
<dbReference type="SMART" id="SM00880">
    <property type="entry name" value="CHAD"/>
    <property type="match status" value="1"/>
</dbReference>
<dbReference type="EMBL" id="VLLI01000012">
    <property type="protein sequence ID" value="TWI96681.1"/>
    <property type="molecule type" value="Genomic_DNA"/>
</dbReference>
<dbReference type="InterPro" id="IPR038186">
    <property type="entry name" value="CHAD_dom_sf"/>
</dbReference>
<dbReference type="AlphaFoldDB" id="A0A562TSW8"/>
<organism evidence="2 3">
    <name type="scientific">Mucilaginibacter frigoritolerans</name>
    <dbReference type="NCBI Taxonomy" id="652788"/>
    <lineage>
        <taxon>Bacteria</taxon>
        <taxon>Pseudomonadati</taxon>
        <taxon>Bacteroidota</taxon>
        <taxon>Sphingobacteriia</taxon>
        <taxon>Sphingobacteriales</taxon>
        <taxon>Sphingobacteriaceae</taxon>
        <taxon>Mucilaginibacter</taxon>
    </lineage>
</organism>
<dbReference type="Pfam" id="PF05235">
    <property type="entry name" value="CHAD"/>
    <property type="match status" value="1"/>
</dbReference>
<comment type="caution">
    <text evidence="2">The sequence shown here is derived from an EMBL/GenBank/DDBJ whole genome shotgun (WGS) entry which is preliminary data.</text>
</comment>
<gene>
    <name evidence="2" type="ORF">JN11_03793</name>
</gene>
<evidence type="ECO:0000259" key="1">
    <source>
        <dbReference type="SMART" id="SM00880"/>
    </source>
</evidence>
<name>A0A562TSW8_9SPHI</name>
<dbReference type="Proteomes" id="UP000317010">
    <property type="component" value="Unassembled WGS sequence"/>
</dbReference>